<organism evidence="1 2">
    <name type="scientific">Ileibacterium valens</name>
    <dbReference type="NCBI Taxonomy" id="1862668"/>
    <lineage>
        <taxon>Bacteria</taxon>
        <taxon>Bacillati</taxon>
        <taxon>Bacillota</taxon>
        <taxon>Erysipelotrichia</taxon>
        <taxon>Erysipelotrichales</taxon>
        <taxon>Erysipelotrichaceae</taxon>
        <taxon>Ileibacterium</taxon>
    </lineage>
</organism>
<sequence length="147" mass="16857">MRCFIISGFNGYGKLFCDQLKKVLSLEMDHMENLFYLDADDPEALKKQFCKIRKQAKQLLQEDFGFEQNPDRLEWIVSLDNLHSQSSMNVMELIKSEAENEPVLFAAGLSYPGMVAAFKELNDVDTLEELKESIKAQTVSNLQIFIP</sequence>
<dbReference type="AlphaFoldDB" id="A0A1U7NJ08"/>
<proteinExistence type="predicted"/>
<protein>
    <submittedName>
        <fullName evidence="1">Uncharacterized protein</fullName>
    </submittedName>
</protein>
<dbReference type="GeneID" id="82201818"/>
<dbReference type="EMBL" id="MPJW01000034">
    <property type="protein sequence ID" value="OLU42847.1"/>
    <property type="molecule type" value="Genomic_DNA"/>
</dbReference>
<gene>
    <name evidence="1" type="ORF">BO222_00970</name>
</gene>
<reference evidence="1 2" key="1">
    <citation type="submission" date="2016-11" db="EMBL/GenBank/DDBJ databases">
        <title>Description of two novel members of the family Erysipelotrichaceae: Ileibacterium lipovorans gen. nov., sp. nov. and Dubosiella newyorkensis, gen. nov., sp. nov.</title>
        <authorList>
            <person name="Cox L.M."/>
            <person name="Sohn J."/>
            <person name="Tyrrell K.L."/>
            <person name="Citron D.M."/>
            <person name="Lawson P.A."/>
            <person name="Patel N.B."/>
            <person name="Iizumi T."/>
            <person name="Perez-Perez G.I."/>
            <person name="Goldstein E.J."/>
            <person name="Blaser M.J."/>
        </authorList>
    </citation>
    <scope>NUCLEOTIDE SEQUENCE [LARGE SCALE GENOMIC DNA]</scope>
    <source>
        <strain evidence="1 2">NYU-BL-A3</strain>
    </source>
</reference>
<comment type="caution">
    <text evidence="1">The sequence shown here is derived from an EMBL/GenBank/DDBJ whole genome shotgun (WGS) entry which is preliminary data.</text>
</comment>
<dbReference type="RefSeq" id="WP_075817575.1">
    <property type="nucleotide sequence ID" value="NZ_CAJUTZ010000052.1"/>
</dbReference>
<evidence type="ECO:0000313" key="2">
    <source>
        <dbReference type="Proteomes" id="UP000186341"/>
    </source>
</evidence>
<keyword evidence="2" id="KW-1185">Reference proteome</keyword>
<name>A0A1U7NJ08_9FIRM</name>
<accession>A0A1U7NJ08</accession>
<dbReference type="Proteomes" id="UP000186341">
    <property type="component" value="Unassembled WGS sequence"/>
</dbReference>
<evidence type="ECO:0000313" key="1">
    <source>
        <dbReference type="EMBL" id="OLU42847.1"/>
    </source>
</evidence>